<feature type="region of interest" description="Disordered" evidence="1">
    <location>
        <begin position="82"/>
        <end position="144"/>
    </location>
</feature>
<evidence type="ECO:0000256" key="2">
    <source>
        <dbReference type="SAM" id="Phobius"/>
    </source>
</evidence>
<organism evidence="3 4">
    <name type="scientific">Plantactinospora sonchi</name>
    <dbReference type="NCBI Taxonomy" id="1544735"/>
    <lineage>
        <taxon>Bacteria</taxon>
        <taxon>Bacillati</taxon>
        <taxon>Actinomycetota</taxon>
        <taxon>Actinomycetes</taxon>
        <taxon>Micromonosporales</taxon>
        <taxon>Micromonosporaceae</taxon>
        <taxon>Plantactinospora</taxon>
    </lineage>
</organism>
<keyword evidence="2" id="KW-0812">Transmembrane</keyword>
<evidence type="ECO:0000313" key="3">
    <source>
        <dbReference type="EMBL" id="MEE6260309.1"/>
    </source>
</evidence>
<keyword evidence="4" id="KW-1185">Reference proteome</keyword>
<dbReference type="PROSITE" id="PS51257">
    <property type="entry name" value="PROKAR_LIPOPROTEIN"/>
    <property type="match status" value="1"/>
</dbReference>
<comment type="caution">
    <text evidence="3">The sequence shown here is derived from an EMBL/GenBank/DDBJ whole genome shotgun (WGS) entry which is preliminary data.</text>
</comment>
<evidence type="ECO:0000256" key="1">
    <source>
        <dbReference type="SAM" id="MobiDB-lite"/>
    </source>
</evidence>
<evidence type="ECO:0000313" key="4">
    <source>
        <dbReference type="Proteomes" id="UP001332243"/>
    </source>
</evidence>
<dbReference type="Proteomes" id="UP001332243">
    <property type="component" value="Unassembled WGS sequence"/>
</dbReference>
<dbReference type="EMBL" id="JAZGQK010000013">
    <property type="protein sequence ID" value="MEE6260309.1"/>
    <property type="molecule type" value="Genomic_DNA"/>
</dbReference>
<proteinExistence type="predicted"/>
<feature type="transmembrane region" description="Helical" evidence="2">
    <location>
        <begin position="57"/>
        <end position="76"/>
    </location>
</feature>
<sequence length="144" mass="14732">MRFNKVHPAFVALLVVSFIGLAVSFLLMVNASGACIADNGTHTVDAACVRKAENEESAGLMITLASLTIMLGGVGFQVGRTNTQPMGLPLPVPSMAGAAPANPGQPQPYAPFQQPAGYPTPGGPTLPGQPGPGGNPNPHHPPRF</sequence>
<accession>A0ABU7RUW9</accession>
<protein>
    <submittedName>
        <fullName evidence="3">Uncharacterized protein</fullName>
    </submittedName>
</protein>
<gene>
    <name evidence="3" type="ORF">V1633_17625</name>
</gene>
<keyword evidence="2" id="KW-0472">Membrane</keyword>
<feature type="compositionally biased region" description="Pro residues" evidence="1">
    <location>
        <begin position="121"/>
        <end position="144"/>
    </location>
</feature>
<name>A0ABU7RUW9_9ACTN</name>
<keyword evidence="2" id="KW-1133">Transmembrane helix</keyword>
<feature type="compositionally biased region" description="Low complexity" evidence="1">
    <location>
        <begin position="110"/>
        <end position="119"/>
    </location>
</feature>
<reference evidence="3 4" key="1">
    <citation type="submission" date="2024-01" db="EMBL/GenBank/DDBJ databases">
        <title>Genome insights into Plantactinospora sonchi sp. nov.</title>
        <authorList>
            <person name="Wang L."/>
        </authorList>
    </citation>
    <scope>NUCLEOTIDE SEQUENCE [LARGE SCALE GENOMIC DNA]</scope>
    <source>
        <strain evidence="3 4">NEAU-QY2</strain>
    </source>
</reference>
<dbReference type="RefSeq" id="WP_331215425.1">
    <property type="nucleotide sequence ID" value="NZ_JAZGQK010000013.1"/>
</dbReference>